<evidence type="ECO:0000313" key="2">
    <source>
        <dbReference type="Proteomes" id="UP000594205"/>
    </source>
</evidence>
<protein>
    <submittedName>
        <fullName evidence="1">Uncharacterized protein</fullName>
    </submittedName>
</protein>
<dbReference type="Proteomes" id="UP000594205">
    <property type="component" value="Chromosome"/>
</dbReference>
<dbReference type="KEGG" id="sfeu:IM697_04820"/>
<dbReference type="Pfam" id="PF19953">
    <property type="entry name" value="EACC1"/>
    <property type="match status" value="1"/>
</dbReference>
<dbReference type="AlphaFoldDB" id="A0A7M2SN13"/>
<dbReference type="EMBL" id="CP063373">
    <property type="protein sequence ID" value="QOV37747.1"/>
    <property type="molecule type" value="Genomic_DNA"/>
</dbReference>
<sequence>MQVQVGVEGMNDLQAEAELRSLHSWLRSDRRTSRLAAPQLGAVDPPVPGAQGSVIDVLSLVLGSTFNAASLAVSLMSWRATRPQRPILTVRRPDGTTVEINTDSLAEAQALLERLGHE</sequence>
<accession>A0A7M2SN13</accession>
<proteinExistence type="predicted"/>
<gene>
    <name evidence="1" type="ORF">IM697_04820</name>
</gene>
<dbReference type="InterPro" id="IPR045428">
    <property type="entry name" value="EACC1"/>
</dbReference>
<organism evidence="1 2">
    <name type="scientific">Streptomyces ferrugineus</name>
    <dbReference type="NCBI Taxonomy" id="1413221"/>
    <lineage>
        <taxon>Bacteria</taxon>
        <taxon>Bacillati</taxon>
        <taxon>Actinomycetota</taxon>
        <taxon>Actinomycetes</taxon>
        <taxon>Kitasatosporales</taxon>
        <taxon>Streptomycetaceae</taxon>
        <taxon>Streptomyces</taxon>
    </lineage>
</organism>
<dbReference type="RefSeq" id="WP_194045059.1">
    <property type="nucleotide sequence ID" value="NZ_CP063373.1"/>
</dbReference>
<name>A0A7M2SN13_9ACTN</name>
<keyword evidence="2" id="KW-1185">Reference proteome</keyword>
<reference evidence="1 2" key="1">
    <citation type="submission" date="2020-10" db="EMBL/GenBank/DDBJ databases">
        <title>Streptomyces ferrugineus complate genome analysis.</title>
        <authorList>
            <person name="Anwar N."/>
        </authorList>
    </citation>
    <scope>NUCLEOTIDE SEQUENCE [LARGE SCALE GENOMIC DNA]</scope>
    <source>
        <strain evidence="1 2">CCTCC AA2014009</strain>
    </source>
</reference>
<evidence type="ECO:0000313" key="1">
    <source>
        <dbReference type="EMBL" id="QOV37747.1"/>
    </source>
</evidence>